<dbReference type="SMART" id="SM00829">
    <property type="entry name" value="PKS_ER"/>
    <property type="match status" value="1"/>
</dbReference>
<dbReference type="InterPro" id="IPR051397">
    <property type="entry name" value="Zn-ADH-like_protein"/>
</dbReference>
<proteinExistence type="predicted"/>
<dbReference type="Pfam" id="PF00107">
    <property type="entry name" value="ADH_zinc_N"/>
    <property type="match status" value="1"/>
</dbReference>
<evidence type="ECO:0000313" key="3">
    <source>
        <dbReference type="Proteomes" id="UP000069001"/>
    </source>
</evidence>
<dbReference type="AlphaFoldDB" id="A0A103Z9K1"/>
<dbReference type="SUPFAM" id="SSF50129">
    <property type="entry name" value="GroES-like"/>
    <property type="match status" value="1"/>
</dbReference>
<dbReference type="PANTHER" id="PTHR43677">
    <property type="entry name" value="SHORT-CHAIN DEHYDROGENASE/REDUCTASE"/>
    <property type="match status" value="1"/>
</dbReference>
<dbReference type="InterPro" id="IPR002364">
    <property type="entry name" value="Quin_OxRdtase/zeta-crystal_CS"/>
</dbReference>
<dbReference type="InterPro" id="IPR036291">
    <property type="entry name" value="NAD(P)-bd_dom_sf"/>
</dbReference>
<name>A0A103Z9K1_BURCE</name>
<accession>A0A103Z9K1</accession>
<protein>
    <recommendedName>
        <fullName evidence="1">Enoyl reductase (ER) domain-containing protein</fullName>
    </recommendedName>
</protein>
<organism evidence="2 3">
    <name type="scientific">Burkholderia cepacia</name>
    <name type="common">Pseudomonas cepacia</name>
    <dbReference type="NCBI Taxonomy" id="292"/>
    <lineage>
        <taxon>Bacteria</taxon>
        <taxon>Pseudomonadati</taxon>
        <taxon>Pseudomonadota</taxon>
        <taxon>Betaproteobacteria</taxon>
        <taxon>Burkholderiales</taxon>
        <taxon>Burkholderiaceae</taxon>
        <taxon>Burkholderia</taxon>
        <taxon>Burkholderia cepacia complex</taxon>
    </lineage>
</organism>
<dbReference type="CDD" id="cd08241">
    <property type="entry name" value="QOR1"/>
    <property type="match status" value="1"/>
</dbReference>
<sequence length="318" mass="32902">MLEQTPEVSPGVGEVQVGVLANAISYVDLLFARGGYQVRPPLPLVPGTEFTGVVAALGPGVGGGLQVGQHVVGMTVGGAWAERINVPAGVLEVLPSHVDMHAASALPVTYATALYALKHRGALQAGETVLVLGAAGGVGLACVQVAKALGATVVAGVTGDEKMTIARQEGADHVIDVGETEWRAAVQAAVPEGIDVVVDTIGDVYTETAFRTLRWGGRHLVIGFAGGNIPAIRANLPLLKGASLVGVDIRQFREREPDRARANLAEAVAMLAAGRLRPRVAQVYPAPDWAKAIRHAQDASTVGRVVLDWSATTPKAPV</sequence>
<dbReference type="InterPro" id="IPR013149">
    <property type="entry name" value="ADH-like_C"/>
</dbReference>
<dbReference type="Gene3D" id="3.90.180.10">
    <property type="entry name" value="Medium-chain alcohol dehydrogenases, catalytic domain"/>
    <property type="match status" value="1"/>
</dbReference>
<dbReference type="InterPro" id="IPR020843">
    <property type="entry name" value="ER"/>
</dbReference>
<evidence type="ECO:0000259" key="1">
    <source>
        <dbReference type="SMART" id="SM00829"/>
    </source>
</evidence>
<dbReference type="GO" id="GO:0016491">
    <property type="term" value="F:oxidoreductase activity"/>
    <property type="evidence" value="ECO:0007669"/>
    <property type="project" value="InterPro"/>
</dbReference>
<dbReference type="InterPro" id="IPR013154">
    <property type="entry name" value="ADH-like_N"/>
</dbReference>
<dbReference type="EMBL" id="LOYH01000089">
    <property type="protein sequence ID" value="KVK75897.1"/>
    <property type="molecule type" value="Genomic_DNA"/>
</dbReference>
<dbReference type="Gene3D" id="3.40.50.720">
    <property type="entry name" value="NAD(P)-binding Rossmann-like Domain"/>
    <property type="match status" value="1"/>
</dbReference>
<feature type="domain" description="Enoyl reductase (ER)" evidence="1">
    <location>
        <begin position="2"/>
        <end position="307"/>
    </location>
</feature>
<comment type="caution">
    <text evidence="2">The sequence shown here is derived from an EMBL/GenBank/DDBJ whole genome shotgun (WGS) entry which is preliminary data.</text>
</comment>
<dbReference type="InterPro" id="IPR011032">
    <property type="entry name" value="GroES-like_sf"/>
</dbReference>
<dbReference type="PANTHER" id="PTHR43677:SF4">
    <property type="entry name" value="QUINONE OXIDOREDUCTASE-LIKE PROTEIN 2"/>
    <property type="match status" value="1"/>
</dbReference>
<dbReference type="Proteomes" id="UP000069001">
    <property type="component" value="Unassembled WGS sequence"/>
</dbReference>
<dbReference type="Pfam" id="PF08240">
    <property type="entry name" value="ADH_N"/>
    <property type="match status" value="1"/>
</dbReference>
<dbReference type="PROSITE" id="PS01162">
    <property type="entry name" value="QOR_ZETA_CRYSTAL"/>
    <property type="match status" value="1"/>
</dbReference>
<gene>
    <name evidence="2" type="ORF">WS90_24915</name>
</gene>
<evidence type="ECO:0000313" key="2">
    <source>
        <dbReference type="EMBL" id="KVK75897.1"/>
    </source>
</evidence>
<dbReference type="GO" id="GO:0008270">
    <property type="term" value="F:zinc ion binding"/>
    <property type="evidence" value="ECO:0007669"/>
    <property type="project" value="InterPro"/>
</dbReference>
<dbReference type="SUPFAM" id="SSF51735">
    <property type="entry name" value="NAD(P)-binding Rossmann-fold domains"/>
    <property type="match status" value="1"/>
</dbReference>
<reference evidence="2 3" key="1">
    <citation type="submission" date="2015-11" db="EMBL/GenBank/DDBJ databases">
        <title>Expanding the genomic diversity of Burkholderia species for the development of highly accurate diagnostics.</title>
        <authorList>
            <person name="Sahl J."/>
            <person name="Keim P."/>
            <person name="Wagner D."/>
        </authorList>
    </citation>
    <scope>NUCLEOTIDE SEQUENCE [LARGE SCALE GENOMIC DNA]</scope>
    <source>
        <strain evidence="2 3">MSMB1302</strain>
    </source>
</reference>